<feature type="domain" description="EGF-like" evidence="12">
    <location>
        <begin position="192"/>
        <end position="223"/>
    </location>
</feature>
<dbReference type="Pfam" id="PF00147">
    <property type="entry name" value="Fibrinogen_C"/>
    <property type="match status" value="1"/>
</dbReference>
<reference evidence="15" key="4">
    <citation type="submission" date="2025-08" db="UniProtKB">
        <authorList>
            <consortium name="Ensembl"/>
        </authorList>
    </citation>
    <scope>IDENTIFICATION</scope>
</reference>
<feature type="domain" description="Fibronectin type-III" evidence="13">
    <location>
        <begin position="531"/>
        <end position="621"/>
    </location>
</feature>
<dbReference type="Gene3D" id="2.10.25.10">
    <property type="entry name" value="Laminin"/>
    <property type="match status" value="10"/>
</dbReference>
<dbReference type="PROSITE" id="PS01186">
    <property type="entry name" value="EGF_2"/>
    <property type="match status" value="4"/>
</dbReference>
<dbReference type="FunFam" id="2.10.25.10:FF:000001">
    <property type="entry name" value="Tenascin C"/>
    <property type="match status" value="6"/>
</dbReference>
<dbReference type="InterPro" id="IPR000742">
    <property type="entry name" value="EGF"/>
</dbReference>
<dbReference type="InterPro" id="IPR014716">
    <property type="entry name" value="Fibrinogen_a/b/g_C_1"/>
</dbReference>
<feature type="domain" description="EGF-like" evidence="12">
    <location>
        <begin position="408"/>
        <end position="439"/>
    </location>
</feature>
<feature type="domain" description="Fibronectin type-III" evidence="13">
    <location>
        <begin position="982"/>
        <end position="1070"/>
    </location>
</feature>
<dbReference type="InterPro" id="IPR036116">
    <property type="entry name" value="FN3_sf"/>
</dbReference>
<evidence type="ECO:0000256" key="5">
    <source>
        <dbReference type="ARBA" id="ARBA00022536"/>
    </source>
</evidence>
<dbReference type="Pfam" id="PF00041">
    <property type="entry name" value="fn3"/>
    <property type="match status" value="12"/>
</dbReference>
<feature type="chain" id="PRO_5044333040" description="Tenascin C" evidence="11">
    <location>
        <begin position="23"/>
        <end position="1905"/>
    </location>
</feature>
<keyword evidence="8 10" id="KW-1015">Disulfide bond</keyword>
<evidence type="ECO:0000259" key="13">
    <source>
        <dbReference type="PROSITE" id="PS50853"/>
    </source>
</evidence>
<dbReference type="NCBIfam" id="NF040941">
    <property type="entry name" value="GGGWT_bact"/>
    <property type="match status" value="1"/>
</dbReference>
<comment type="similarity">
    <text evidence="2">Belongs to the tenascin family.</text>
</comment>
<dbReference type="SMART" id="SM00181">
    <property type="entry name" value="EGF"/>
    <property type="match status" value="9"/>
</dbReference>
<keyword evidence="4" id="KW-0272">Extracellular matrix</keyword>
<dbReference type="GO" id="GO:0030155">
    <property type="term" value="P:regulation of cell adhesion"/>
    <property type="evidence" value="ECO:0007669"/>
    <property type="project" value="TreeGrafter"/>
</dbReference>
<comment type="caution">
    <text evidence="10">Lacks conserved residue(s) required for the propagation of feature annotation.</text>
</comment>
<evidence type="ECO:0000256" key="9">
    <source>
        <dbReference type="ARBA" id="ARBA00023180"/>
    </source>
</evidence>
<dbReference type="FunFam" id="3.90.215.10:FF:000001">
    <property type="entry name" value="Tenascin isoform 1"/>
    <property type="match status" value="1"/>
</dbReference>
<keyword evidence="9" id="KW-0325">Glycoprotein</keyword>
<dbReference type="SMART" id="SM00186">
    <property type="entry name" value="FBG"/>
    <property type="match status" value="1"/>
</dbReference>
<evidence type="ECO:0000256" key="6">
    <source>
        <dbReference type="ARBA" id="ARBA00022729"/>
    </source>
</evidence>
<comment type="subcellular location">
    <subcellularLocation>
        <location evidence="1">Secreted</location>
        <location evidence="1">Extracellular space</location>
        <location evidence="1">Extracellular matrix</location>
    </subcellularLocation>
</comment>
<evidence type="ECO:0008006" key="17">
    <source>
        <dbReference type="Google" id="ProtNLM"/>
    </source>
</evidence>
<evidence type="ECO:0000256" key="11">
    <source>
        <dbReference type="SAM" id="SignalP"/>
    </source>
</evidence>
<reference evidence="16" key="2">
    <citation type="journal article" date="2017" name="Sci. Adv.">
        <title>A tail of two voltages: Proteomic comparison of the three electric organs of the electric eel.</title>
        <authorList>
            <person name="Traeger L.L."/>
            <person name="Sabat G."/>
            <person name="Barrett-Wilt G.A."/>
            <person name="Wells G.B."/>
            <person name="Sussman M.R."/>
        </authorList>
    </citation>
    <scope>NUCLEOTIDE SEQUENCE [LARGE SCALE GENOMIC DNA]</scope>
</reference>
<feature type="domain" description="Fibronectin type-III" evidence="13">
    <location>
        <begin position="894"/>
        <end position="981"/>
    </location>
</feature>
<feature type="disulfide bond" evidence="10">
    <location>
        <begin position="412"/>
        <end position="422"/>
    </location>
</feature>
<dbReference type="CDD" id="cd00063">
    <property type="entry name" value="FN3"/>
    <property type="match status" value="12"/>
</dbReference>
<dbReference type="Pfam" id="PF23106">
    <property type="entry name" value="EGF_Teneurin"/>
    <property type="match status" value="1"/>
</dbReference>
<feature type="domain" description="Fibronectin type-III" evidence="13">
    <location>
        <begin position="710"/>
        <end position="799"/>
    </location>
</feature>
<dbReference type="PROSITE" id="PS00022">
    <property type="entry name" value="EGF_1"/>
    <property type="match status" value="4"/>
</dbReference>
<feature type="disulfide bond" evidence="10">
    <location>
        <begin position="429"/>
        <end position="438"/>
    </location>
</feature>
<dbReference type="InterPro" id="IPR013783">
    <property type="entry name" value="Ig-like_fold"/>
</dbReference>
<dbReference type="InterPro" id="IPR041161">
    <property type="entry name" value="EGF_Tenascin"/>
</dbReference>
<dbReference type="Ensembl" id="ENSEEET00000029206.2">
    <property type="protein sequence ID" value="ENSEEEP00000028868.2"/>
    <property type="gene ID" value="ENSEEEG00000013508.2"/>
</dbReference>
<dbReference type="PROSITE" id="PS51406">
    <property type="entry name" value="FIBRINOGEN_C_2"/>
    <property type="match status" value="1"/>
</dbReference>
<dbReference type="GO" id="GO:0031175">
    <property type="term" value="P:neuron projection development"/>
    <property type="evidence" value="ECO:0007669"/>
    <property type="project" value="TreeGrafter"/>
</dbReference>
<accession>A0A4W4FV02</accession>
<dbReference type="SUPFAM" id="SSF56496">
    <property type="entry name" value="Fibrinogen C-terminal domain-like"/>
    <property type="match status" value="1"/>
</dbReference>
<organism evidence="15 16">
    <name type="scientific">Electrophorus electricus</name>
    <name type="common">Electric eel</name>
    <name type="synonym">Gymnotus electricus</name>
    <dbReference type="NCBI Taxonomy" id="8005"/>
    <lineage>
        <taxon>Eukaryota</taxon>
        <taxon>Metazoa</taxon>
        <taxon>Chordata</taxon>
        <taxon>Craniata</taxon>
        <taxon>Vertebrata</taxon>
        <taxon>Euteleostomi</taxon>
        <taxon>Actinopterygii</taxon>
        <taxon>Neopterygii</taxon>
        <taxon>Teleostei</taxon>
        <taxon>Ostariophysi</taxon>
        <taxon>Gymnotiformes</taxon>
        <taxon>Gymnotoidei</taxon>
        <taxon>Gymnotidae</taxon>
        <taxon>Electrophorus</taxon>
    </lineage>
</organism>
<feature type="domain" description="Fibronectin type-III" evidence="13">
    <location>
        <begin position="1161"/>
        <end position="1252"/>
    </location>
</feature>
<dbReference type="InterPro" id="IPR036056">
    <property type="entry name" value="Fibrinogen-like_C"/>
</dbReference>
<proteinExistence type="inferred from homology"/>
<dbReference type="Gene3D" id="3.90.215.10">
    <property type="entry name" value="Gamma Fibrinogen, chain A, domain 1"/>
    <property type="match status" value="1"/>
</dbReference>
<evidence type="ECO:0000256" key="2">
    <source>
        <dbReference type="ARBA" id="ARBA00008673"/>
    </source>
</evidence>
<keyword evidence="7" id="KW-0677">Repeat</keyword>
<evidence type="ECO:0000256" key="10">
    <source>
        <dbReference type="PROSITE-ProRule" id="PRU00076"/>
    </source>
</evidence>
<evidence type="ECO:0000256" key="4">
    <source>
        <dbReference type="ARBA" id="ARBA00022530"/>
    </source>
</evidence>
<dbReference type="CDD" id="cd00054">
    <property type="entry name" value="EGF_CA"/>
    <property type="match status" value="4"/>
</dbReference>
<protein>
    <recommendedName>
        <fullName evidence="17">Tenascin C</fullName>
    </recommendedName>
</protein>
<evidence type="ECO:0000313" key="15">
    <source>
        <dbReference type="Ensembl" id="ENSEEEP00000028868.2"/>
    </source>
</evidence>
<keyword evidence="6 11" id="KW-0732">Signal</keyword>
<feature type="domain" description="Fibronectin type-III" evidence="13">
    <location>
        <begin position="1603"/>
        <end position="1687"/>
    </location>
</feature>
<name>A0A4W4FV02_ELEEL</name>
<gene>
    <name evidence="15" type="primary">TNC</name>
</gene>
<sequence length="1905" mass="209725">MGTQDLLLRCLLFATLMTLNQSGLVKKVLQHQRQEMTVPSTQNVTQPSPEKSFIYSHVYNINVPASSFCSVDLDSPGLTELEPRDATVESQATDYAFNRQNEIVFTHRINIPKQACGCTDGHPELRELLNRLEMLEDEVSTLRERCGGHSTCCGAQVTGEVGTKPYCSGHGNYSTEICACICDKGWKGPNCTLSDCPNDCSNQGHCVDGKCKCFDGYSGKDCSMQICIVDCGSNGQCINGICVCAESFSGDDCSKTACLNNCLGRGHCVDGDCVCYDPWTGFDCSELICPNDCYDRGLCVNGTCLCDKGFRGEDCGERVCTKNCTGHGRCVDGKCICNPGYTGEDCATLTCPNNCNERGHCFNGICICNNGVGAEDCSLSCPNNCLHHGHCVGGQCICDEGFTGEDCSQLKCVNDCLGHGHCVDGHCICMEGYTGEDCSITTCPANCNNHGHCIKGVCLCDEDFGGNDCSERKCPKHCHGLGQCVDGQCVCNEGYIGEDCSEGMESYYFTNRKYVHKTRLFLYMYTISISPPKDLSISEITPKTVNLTWTNEMLVKEYLITYIPTSSDGLQLDVRVPGDLTTATITEIEPGIEYSIHVYAILDNKKSIPVGTRVATNLPQPEGLKFKSIGETSVEVFWEQLDIPLDGWVLTFRNTKEENGKIVNTLPPSQTHFEQSGLGPGQQYEVSVSIIKNNIKGIPLSRTIVTRIDAPDEVEVRDVTDTSAMVSWSRPVAEVDKFIVSYGPAKVSSAWHDMDVHATIMQHILEGLEPDTDYQVSISSKKGDIASEPIYESFTTGLDAPQDLQIVGQTDDSITVKWKNSRAFVDGYHVKYGPVTGDTLREDMVPKGLGDTTHATFTDLKPGTEYVIGVTAVKNEKESQPATASAVTGLDAPRDLEAIEVTETTMVLLWKKPRANITNYRLVFVFTDGQWEELSLPADATTYTQKHLVPGKHYNITLVAEHGQRKSAPATLTASTEQKKPLIESVTVSDVSWGSFNVSWSTEKGSAFENFVIEVAESEGGQKRQNFSLSGDSQSLRITGLSPNTSYTIALYGVYQGIHTVSAFASTEPDLSGLVVSNITSDRLSLSWRMGEKMYDNFIVEVRESALPSQAMGRSLPIGARSTVLSGLKGDTQYHIKLYATSGNHNSAPLTTVVTTEPKAQLGAIMVSDIYPNNFTLSWSTMKGHFDGFVIRVSDQEQLHDIVELKPSGVARNVTVSGLVDSTVYDVLLYGISHGGRTPTVSLHTTTASLPKVENVTVSDITPFGFRVSWTAQSSEGFSHFQLKVSDFGQLLEPQEFLIPGNQNSLEIWGLITGIEGKKKDTFSLVKPEAEPEIEHLFVSDVTPESFRLAWTAEDIFDRFVIKVRDSKKLIHPQEFNVPGDERTKVLTKLTGGTEYEIEIYGVTLEHRSQPLTAVARTGLGAPQGIHFSEVTDTSAIVHWNMPREMTDTFRITYVPLQGGDPAIVTEVDGSQSQTQLTNLIPGETYQVTAIAMKGLEESDPVSDILTTNVDMPQNLTAVSITDIEALLQWQPPVAKVDGYVITYLADTGKVLEPVMKWVSGNTVEFEINSLHPATQYTVSIYATTDSQKSAPANTNFTTDVDAPWDLVASNIQTDSAVLTWKPPRTPIESYVLSFESSDGIIRELILDPSATSHRLLKLNESTQYTVKLNAVFGPDSNLHQIGLLYKNPKDCSQTLLNGETTSGLYTIYPGGYDKLPVLVYCDMTTDGGGWLVILRRQNGNLDFYRNWKNYTSGFGDVNNEFWLGLSNLHTITASSQYELRVDLRDGQESAYAQYDRLYVGEPRSRYKLQTGAYSGTAGDSLIYHQNRPFSTYDNDNDLAITNCALSYKGAFWYKNCHHVNLMGRYGDNSHSKGINWFHWKGHEHSIPFVEMKIRPVNFRNLEDR</sequence>
<dbReference type="PANTHER" id="PTHR46708:SF1">
    <property type="entry name" value="TENASCIN"/>
    <property type="match status" value="1"/>
</dbReference>
<dbReference type="Proteomes" id="UP000314983">
    <property type="component" value="Chromosome 5"/>
</dbReference>
<dbReference type="Gene3D" id="2.20.25.10">
    <property type="match status" value="1"/>
</dbReference>
<feature type="domain" description="Fibronectin type-III" evidence="13">
    <location>
        <begin position="1071"/>
        <end position="1160"/>
    </location>
</feature>
<dbReference type="Pfam" id="PF25024">
    <property type="entry name" value="EGF_TEN"/>
    <property type="match status" value="1"/>
</dbReference>
<dbReference type="InterPro" id="IPR003961">
    <property type="entry name" value="FN3_dom"/>
</dbReference>
<dbReference type="CDD" id="cd00087">
    <property type="entry name" value="FReD"/>
    <property type="match status" value="1"/>
</dbReference>
<dbReference type="Pfam" id="PF18720">
    <property type="entry name" value="EGF_Tenascin"/>
    <property type="match status" value="2"/>
</dbReference>
<keyword evidence="5 10" id="KW-0245">EGF-like domain</keyword>
<reference evidence="15" key="5">
    <citation type="submission" date="2025-09" db="UniProtKB">
        <authorList>
            <consortium name="Ensembl"/>
        </authorList>
    </citation>
    <scope>IDENTIFICATION</scope>
</reference>
<dbReference type="Gene3D" id="2.60.40.10">
    <property type="entry name" value="Immunoglobulins"/>
    <property type="match status" value="13"/>
</dbReference>
<reference evidence="16" key="1">
    <citation type="journal article" date="2014" name="Science">
        <title>Nonhuman genetics. Genomic basis for the convergent evolution of electric organs.</title>
        <authorList>
            <person name="Gallant J.R."/>
            <person name="Traeger L.L."/>
            <person name="Volkening J.D."/>
            <person name="Moffett H."/>
            <person name="Chen P.H."/>
            <person name="Novina C.D."/>
            <person name="Phillips G.N.Jr."/>
            <person name="Anand R."/>
            <person name="Wells G.B."/>
            <person name="Pinch M."/>
            <person name="Guth R."/>
            <person name="Unguez G.A."/>
            <person name="Albert J.S."/>
            <person name="Zakon H.H."/>
            <person name="Samanta M.P."/>
            <person name="Sussman M.R."/>
        </authorList>
    </citation>
    <scope>NUCLEOTIDE SEQUENCE [LARGE SCALE GENOMIC DNA]</scope>
</reference>
<evidence type="ECO:0000259" key="14">
    <source>
        <dbReference type="PROSITE" id="PS51406"/>
    </source>
</evidence>
<evidence type="ECO:0000256" key="7">
    <source>
        <dbReference type="ARBA" id="ARBA00022737"/>
    </source>
</evidence>
<feature type="domain" description="Fibronectin type-III" evidence="13">
    <location>
        <begin position="1422"/>
        <end position="1513"/>
    </location>
</feature>
<feature type="domain" description="Fibronectin type-III" evidence="13">
    <location>
        <begin position="1333"/>
        <end position="1421"/>
    </location>
</feature>
<reference evidence="15" key="3">
    <citation type="submission" date="2020-05" db="EMBL/GenBank/DDBJ databases">
        <title>Electrophorus electricus (electric eel) genome, fEleEle1, primary haplotype.</title>
        <authorList>
            <person name="Myers G."/>
            <person name="Meyer A."/>
            <person name="Fedrigo O."/>
            <person name="Formenti G."/>
            <person name="Rhie A."/>
            <person name="Tracey A."/>
            <person name="Sims Y."/>
            <person name="Jarvis E.D."/>
        </authorList>
    </citation>
    <scope>NUCLEOTIDE SEQUENCE [LARGE SCALE GENOMIC DNA]</scope>
</reference>
<evidence type="ECO:0000256" key="3">
    <source>
        <dbReference type="ARBA" id="ARBA00022525"/>
    </source>
</evidence>
<evidence type="ECO:0000259" key="12">
    <source>
        <dbReference type="PROSITE" id="PS50026"/>
    </source>
</evidence>
<dbReference type="PANTHER" id="PTHR46708">
    <property type="entry name" value="TENASCIN"/>
    <property type="match status" value="1"/>
</dbReference>
<feature type="signal peptide" evidence="11">
    <location>
        <begin position="1"/>
        <end position="22"/>
    </location>
</feature>
<evidence type="ECO:0000256" key="8">
    <source>
        <dbReference type="ARBA" id="ARBA00023157"/>
    </source>
</evidence>
<dbReference type="GO" id="GO:0005615">
    <property type="term" value="C:extracellular space"/>
    <property type="evidence" value="ECO:0007669"/>
    <property type="project" value="TreeGrafter"/>
</dbReference>
<dbReference type="SUPFAM" id="SSF49265">
    <property type="entry name" value="Fibronectin type III"/>
    <property type="match status" value="9"/>
</dbReference>
<dbReference type="FunFam" id="2.60.40.10:FF:000099">
    <property type="entry name" value="Fibronectin 1"/>
    <property type="match status" value="2"/>
</dbReference>
<feature type="disulfide bond" evidence="10">
    <location>
        <begin position="196"/>
        <end position="206"/>
    </location>
</feature>
<feature type="domain" description="Fibronectin type-III" evidence="13">
    <location>
        <begin position="1514"/>
        <end position="1602"/>
    </location>
</feature>
<feature type="domain" description="Fibronectin type-III" evidence="13">
    <location>
        <begin position="800"/>
        <end position="893"/>
    </location>
</feature>
<dbReference type="SMART" id="SM00060">
    <property type="entry name" value="FN3"/>
    <property type="match status" value="13"/>
</dbReference>
<feature type="disulfide bond" evidence="10">
    <location>
        <begin position="213"/>
        <end position="222"/>
    </location>
</feature>
<feature type="domain" description="Fibrinogen C-terminal" evidence="14">
    <location>
        <begin position="1683"/>
        <end position="1898"/>
    </location>
</feature>
<keyword evidence="16" id="KW-1185">Reference proteome</keyword>
<keyword evidence="3" id="KW-0964">Secreted</keyword>
<dbReference type="OMA" id="PYTAITK"/>
<dbReference type="STRING" id="8005.ENSEEEP00000028868"/>
<dbReference type="PROSITE" id="PS50853">
    <property type="entry name" value="FN3"/>
    <property type="match status" value="11"/>
</dbReference>
<dbReference type="InterPro" id="IPR050991">
    <property type="entry name" value="ECM_Regulatory_Proteins"/>
</dbReference>
<dbReference type="InterPro" id="IPR002181">
    <property type="entry name" value="Fibrinogen_a/b/g_C_dom"/>
</dbReference>
<dbReference type="GeneTree" id="ENSGT00940000155188"/>
<dbReference type="PROSITE" id="PS50026">
    <property type="entry name" value="EGF_3"/>
    <property type="match status" value="2"/>
</dbReference>
<evidence type="ECO:0000256" key="1">
    <source>
        <dbReference type="ARBA" id="ARBA00004498"/>
    </source>
</evidence>
<evidence type="ECO:0000313" key="16">
    <source>
        <dbReference type="Proteomes" id="UP000314983"/>
    </source>
</evidence>